<comment type="caution">
    <text evidence="2">The sequence shown here is derived from an EMBL/GenBank/DDBJ whole genome shotgun (WGS) entry which is preliminary data.</text>
</comment>
<protein>
    <submittedName>
        <fullName evidence="2">Uncharacterized protein</fullName>
    </submittedName>
</protein>
<feature type="compositionally biased region" description="Basic and acidic residues" evidence="1">
    <location>
        <begin position="305"/>
        <end position="316"/>
    </location>
</feature>
<evidence type="ECO:0000313" key="3">
    <source>
        <dbReference type="Proteomes" id="UP000034508"/>
    </source>
</evidence>
<sequence length="388" mass="44754">MSEQLSSNKETLIEQHELFSDGKLRLTLPENPAIDPKEGWQITVDNGQELSHDEDANGIELVRSVYYALAVAKAMAESRFTPDYWANIQLNSVHGADNGVNVFGRNPNSKEAWGKPVNLRMPEERKKYESQKVDPKVAELFRKYLPFWGKEAQDLTLFPDGIKEIKPEEPEFQVEKDHWLNRPDPWQEKLIWMNEKFDLVIVQNPHLNGLHLVCHAREKYWSQFTDKGIAKMWKTPNLKEQEEPVFIQGMAESSAILLGTEKIAKELNFFNPEIHYSGNWGFKPLDPVSEQVGGREVDYQGNDVGDSKRTSEKKWESGAPNWHAHGHLYATRQAEEFVKLPSRPMKEVPEEWANIQPLTAEEEERITHAIQEQLCVWLETKMKGEKIG</sequence>
<name>A0A0G0I0Z6_9BACT</name>
<evidence type="ECO:0000313" key="2">
    <source>
        <dbReference type="EMBL" id="KKQ17934.1"/>
    </source>
</evidence>
<dbReference type="AlphaFoldDB" id="A0A0G0I0Z6"/>
<organism evidence="2 3">
    <name type="scientific">Berkelbacteria bacterium GW2011_GWA1_36_9</name>
    <dbReference type="NCBI Taxonomy" id="1618331"/>
    <lineage>
        <taxon>Bacteria</taxon>
        <taxon>Candidatus Berkelbacteria</taxon>
    </lineage>
</organism>
<dbReference type="EMBL" id="LBSM01000013">
    <property type="protein sequence ID" value="KKQ17934.1"/>
    <property type="molecule type" value="Genomic_DNA"/>
</dbReference>
<accession>A0A0G0I0Z6</accession>
<dbReference type="Proteomes" id="UP000034508">
    <property type="component" value="Unassembled WGS sequence"/>
</dbReference>
<evidence type="ECO:0000256" key="1">
    <source>
        <dbReference type="SAM" id="MobiDB-lite"/>
    </source>
</evidence>
<gene>
    <name evidence="2" type="ORF">US31_C0013G0017</name>
</gene>
<feature type="region of interest" description="Disordered" evidence="1">
    <location>
        <begin position="296"/>
        <end position="317"/>
    </location>
</feature>
<reference evidence="2 3" key="1">
    <citation type="journal article" date="2015" name="Nature">
        <title>rRNA introns, odd ribosomes, and small enigmatic genomes across a large radiation of phyla.</title>
        <authorList>
            <person name="Brown C.T."/>
            <person name="Hug L.A."/>
            <person name="Thomas B.C."/>
            <person name="Sharon I."/>
            <person name="Castelle C.J."/>
            <person name="Singh A."/>
            <person name="Wilkins M.J."/>
            <person name="Williams K.H."/>
            <person name="Banfield J.F."/>
        </authorList>
    </citation>
    <scope>NUCLEOTIDE SEQUENCE [LARGE SCALE GENOMIC DNA]</scope>
</reference>
<proteinExistence type="predicted"/>